<reference evidence="2 3" key="1">
    <citation type="journal article" date="2013" name="Nat. Commun.">
        <title>The evolution and pathogenic mechanisms of the rice sheath blight pathogen.</title>
        <authorList>
            <person name="Zheng A."/>
            <person name="Lin R."/>
            <person name="Xu L."/>
            <person name="Qin P."/>
            <person name="Tang C."/>
            <person name="Ai P."/>
            <person name="Zhang D."/>
            <person name="Liu Y."/>
            <person name="Sun Z."/>
            <person name="Feng H."/>
            <person name="Wang Y."/>
            <person name="Chen Y."/>
            <person name="Liang X."/>
            <person name="Fu R."/>
            <person name="Li Q."/>
            <person name="Zhang J."/>
            <person name="Yu X."/>
            <person name="Xie Z."/>
            <person name="Ding L."/>
            <person name="Guan P."/>
            <person name="Tang J."/>
            <person name="Liang Y."/>
            <person name="Wang S."/>
            <person name="Deng Q."/>
            <person name="Li S."/>
            <person name="Zhu J."/>
            <person name="Wang L."/>
            <person name="Liu H."/>
            <person name="Li P."/>
        </authorList>
    </citation>
    <scope>NUCLEOTIDE SEQUENCE [LARGE SCALE GENOMIC DNA]</scope>
    <source>
        <strain evidence="3">AG-1 IA</strain>
    </source>
</reference>
<organism evidence="2 3">
    <name type="scientific">Thanatephorus cucumeris (strain AG1-IA)</name>
    <name type="common">Rice sheath blight fungus</name>
    <name type="synonym">Rhizoctonia solani</name>
    <dbReference type="NCBI Taxonomy" id="983506"/>
    <lineage>
        <taxon>Eukaryota</taxon>
        <taxon>Fungi</taxon>
        <taxon>Dikarya</taxon>
        <taxon>Basidiomycota</taxon>
        <taxon>Agaricomycotina</taxon>
        <taxon>Agaricomycetes</taxon>
        <taxon>Cantharellales</taxon>
        <taxon>Ceratobasidiaceae</taxon>
        <taxon>Rhizoctonia</taxon>
        <taxon>Rhizoctonia solani AG-1</taxon>
    </lineage>
</organism>
<keyword evidence="3" id="KW-1185">Reference proteome</keyword>
<feature type="region of interest" description="Disordered" evidence="1">
    <location>
        <begin position="1"/>
        <end position="25"/>
    </location>
</feature>
<dbReference type="AlphaFoldDB" id="L8WNZ1"/>
<feature type="region of interest" description="Disordered" evidence="1">
    <location>
        <begin position="48"/>
        <end position="77"/>
    </location>
</feature>
<evidence type="ECO:0000256" key="1">
    <source>
        <dbReference type="SAM" id="MobiDB-lite"/>
    </source>
</evidence>
<dbReference type="HOGENOM" id="CLU_2639797_0_0_1"/>
<dbReference type="EMBL" id="AFRT01001655">
    <property type="protein sequence ID" value="ELU39700.1"/>
    <property type="molecule type" value="Genomic_DNA"/>
</dbReference>
<sequence length="77" mass="8214">MGKSKAAAQAQATTKAKPAAAAPVKEKSKLPLLLLPSLPSRAIRPLKTPLARMRHPSPQPRQMAPLQGGYQGCYQGR</sequence>
<gene>
    <name evidence="2" type="ORF">AG1IA_06272</name>
</gene>
<evidence type="ECO:0000313" key="3">
    <source>
        <dbReference type="Proteomes" id="UP000011668"/>
    </source>
</evidence>
<evidence type="ECO:0000313" key="2">
    <source>
        <dbReference type="EMBL" id="ELU39700.1"/>
    </source>
</evidence>
<name>L8WNZ1_THACA</name>
<proteinExistence type="predicted"/>
<accession>L8WNZ1</accession>
<comment type="caution">
    <text evidence="2">The sequence shown here is derived from an EMBL/GenBank/DDBJ whole genome shotgun (WGS) entry which is preliminary data.</text>
</comment>
<dbReference type="Proteomes" id="UP000011668">
    <property type="component" value="Unassembled WGS sequence"/>
</dbReference>
<feature type="compositionally biased region" description="Low complexity" evidence="1">
    <location>
        <begin position="1"/>
        <end position="23"/>
    </location>
</feature>
<protein>
    <submittedName>
        <fullName evidence="2">Uncharacterized protein</fullName>
    </submittedName>
</protein>